<dbReference type="SMART" id="SM00567">
    <property type="entry name" value="EZ_HEAT"/>
    <property type="match status" value="6"/>
</dbReference>
<proteinExistence type="predicted"/>
<sequence length="252" mass="25689">MTNTTLETMFTALRNPEGSTRRQAALALGASRDDSVVPVLLAQLRVEYDPHVIEDITWALVQHAEAARGDLAQMLTDDDPARRRTAAHILSKVADPADFDAVVPLVADEDADVAIKAYRAAANTGGTRALTALVARLGDGELLQRDALSNAFAAIGAASVAPLTSALTDGSPAAREHAAEALGHLGAPEADPAADALERAAGDDDPTVRLAAVSALGQLGGAAGEALGRLAGGADALTAQVATRLLAGRVQA</sequence>
<reference evidence="1 2" key="1">
    <citation type="submission" date="2021-07" db="EMBL/GenBank/DDBJ databases">
        <title>complete genome sequencing of Tessaracoccus sp.J1M15.</title>
        <authorList>
            <person name="Bae J.-W."/>
            <person name="Kim D.-y."/>
        </authorList>
    </citation>
    <scope>NUCLEOTIDE SEQUENCE [LARGE SCALE GENOMIC DNA]</scope>
    <source>
        <strain evidence="1 2">J1M15</strain>
    </source>
</reference>
<dbReference type="PANTHER" id="PTHR12697:SF5">
    <property type="entry name" value="DEOXYHYPUSINE HYDROXYLASE"/>
    <property type="match status" value="1"/>
</dbReference>
<dbReference type="PANTHER" id="PTHR12697">
    <property type="entry name" value="PBS LYASE HEAT-LIKE PROTEIN"/>
    <property type="match status" value="1"/>
</dbReference>
<accession>A0ABX8SK95</accession>
<dbReference type="EMBL" id="CP079216">
    <property type="protein sequence ID" value="QXT62413.1"/>
    <property type="molecule type" value="Genomic_DNA"/>
</dbReference>
<dbReference type="Pfam" id="PF03130">
    <property type="entry name" value="HEAT_PBS"/>
    <property type="match status" value="1"/>
</dbReference>
<name>A0ABX8SK95_9ACTN</name>
<protein>
    <submittedName>
        <fullName evidence="1">HEAT repeat domain-containing protein</fullName>
    </submittedName>
</protein>
<dbReference type="Proteomes" id="UP000824504">
    <property type="component" value="Chromosome"/>
</dbReference>
<dbReference type="Pfam" id="PF13646">
    <property type="entry name" value="HEAT_2"/>
    <property type="match status" value="2"/>
</dbReference>
<dbReference type="InterPro" id="IPR004155">
    <property type="entry name" value="PBS_lyase_HEAT"/>
</dbReference>
<organism evidence="1 2">
    <name type="scientific">Tessaracoccus palaemonis</name>
    <dbReference type="NCBI Taxonomy" id="2829499"/>
    <lineage>
        <taxon>Bacteria</taxon>
        <taxon>Bacillati</taxon>
        <taxon>Actinomycetota</taxon>
        <taxon>Actinomycetes</taxon>
        <taxon>Propionibacteriales</taxon>
        <taxon>Propionibacteriaceae</taxon>
        <taxon>Tessaracoccus</taxon>
    </lineage>
</organism>
<keyword evidence="2" id="KW-1185">Reference proteome</keyword>
<dbReference type="RefSeq" id="WP_219081256.1">
    <property type="nucleotide sequence ID" value="NZ_CP079216.1"/>
</dbReference>
<evidence type="ECO:0000313" key="1">
    <source>
        <dbReference type="EMBL" id="QXT62413.1"/>
    </source>
</evidence>
<gene>
    <name evidence="1" type="ORF">KDB89_11740</name>
</gene>
<evidence type="ECO:0000313" key="2">
    <source>
        <dbReference type="Proteomes" id="UP000824504"/>
    </source>
</evidence>